<accession>A0A369I7B8</accession>
<dbReference type="EMBL" id="QPIW01000013">
    <property type="protein sequence ID" value="RDB04780.1"/>
    <property type="molecule type" value="Genomic_DNA"/>
</dbReference>
<keyword evidence="2" id="KW-1185">Reference proteome</keyword>
<dbReference type="SUPFAM" id="SSF82171">
    <property type="entry name" value="DPP6 N-terminal domain-like"/>
    <property type="match status" value="1"/>
</dbReference>
<dbReference type="AlphaFoldDB" id="A0A369I7B8"/>
<sequence>MTIQPFFQNQQTFQVFKNGDAQSWKVCTLFLSLAMYSCNDSTYLAEKQLTHDLSYNHDLDNNDNFSPDNQWLVYDTRTEEGGIAASAKIEKVNVETGEKKVLYALPNNAEWGPGAGAVSYSPVDNSVVFIHGLMSVTQENPYQQWRRTGVIINDSAPNVPVFMDARDITPPYTKGALRGGTHRHEWSGDGQWIGYTYNDAVLKALEDKTGAKHNLRTIGVSKRNIPVKLEKDAQGDNVSGEWFSALVVRVTPNPKPASDEISHAAGDSWVGTKGYLKPDGTRQIARAFIGKVKDKNGKEVDEVFIVDIPNDITIPGEFGPLEGTDTTFPMPPKGTVQRRLTFTADTPQAGCTGIVRSSADGSMLAFLAKDAQGIQQIFTISPQGGNPVQVTFHDKNVEGSVRWHPRGNQISYVWEGSIVLCKIGSEPFENRFQVLTKPTNPSPSNLVWSHDGAVLAFNRIIEDAKAGKSKQIFVIKPSNVGN</sequence>
<reference evidence="1 2" key="1">
    <citation type="submission" date="2018-07" db="EMBL/GenBank/DDBJ databases">
        <title>Genome analysis of Runella aurantiaca.</title>
        <authorList>
            <person name="Yang X."/>
        </authorList>
    </citation>
    <scope>NUCLEOTIDE SEQUENCE [LARGE SCALE GENOMIC DNA]</scope>
    <source>
        <strain evidence="1 2">YX9</strain>
    </source>
</reference>
<dbReference type="Gene3D" id="2.120.10.30">
    <property type="entry name" value="TolB, C-terminal domain"/>
    <property type="match status" value="1"/>
</dbReference>
<name>A0A369I7B8_9BACT</name>
<dbReference type="Pfam" id="PF12566">
    <property type="entry name" value="DUF3748"/>
    <property type="match status" value="1"/>
</dbReference>
<dbReference type="InterPro" id="IPR022223">
    <property type="entry name" value="DUF3748"/>
</dbReference>
<protein>
    <submittedName>
        <fullName evidence="1">DUF3748 domain-containing protein</fullName>
    </submittedName>
</protein>
<gene>
    <name evidence="1" type="ORF">DVG78_16110</name>
</gene>
<evidence type="ECO:0000313" key="2">
    <source>
        <dbReference type="Proteomes" id="UP000253141"/>
    </source>
</evidence>
<comment type="caution">
    <text evidence="1">The sequence shown here is derived from an EMBL/GenBank/DDBJ whole genome shotgun (WGS) entry which is preliminary data.</text>
</comment>
<dbReference type="InterPro" id="IPR011042">
    <property type="entry name" value="6-blade_b-propeller_TolB-like"/>
</dbReference>
<evidence type="ECO:0000313" key="1">
    <source>
        <dbReference type="EMBL" id="RDB04780.1"/>
    </source>
</evidence>
<dbReference type="RefSeq" id="WP_114462093.1">
    <property type="nucleotide sequence ID" value="NZ_QPIW01000013.1"/>
</dbReference>
<dbReference type="Proteomes" id="UP000253141">
    <property type="component" value="Unassembled WGS sequence"/>
</dbReference>
<organism evidence="1 2">
    <name type="scientific">Runella aurantiaca</name>
    <dbReference type="NCBI Taxonomy" id="2282308"/>
    <lineage>
        <taxon>Bacteria</taxon>
        <taxon>Pseudomonadati</taxon>
        <taxon>Bacteroidota</taxon>
        <taxon>Cytophagia</taxon>
        <taxon>Cytophagales</taxon>
        <taxon>Spirosomataceae</taxon>
        <taxon>Runella</taxon>
    </lineage>
</organism>
<dbReference type="OrthoDB" id="626010at2"/>
<proteinExistence type="predicted"/>